<evidence type="ECO:0000313" key="2">
    <source>
        <dbReference type="EMBL" id="KAH3700980.1"/>
    </source>
</evidence>
<keyword evidence="3" id="KW-1185">Reference proteome</keyword>
<gene>
    <name evidence="2" type="ORF">DPMN_075963</name>
</gene>
<reference evidence="2" key="1">
    <citation type="journal article" date="2019" name="bioRxiv">
        <title>The Genome of the Zebra Mussel, Dreissena polymorpha: A Resource for Invasive Species Research.</title>
        <authorList>
            <person name="McCartney M.A."/>
            <person name="Auch B."/>
            <person name="Kono T."/>
            <person name="Mallez S."/>
            <person name="Zhang Y."/>
            <person name="Obille A."/>
            <person name="Becker A."/>
            <person name="Abrahante J.E."/>
            <person name="Garbe J."/>
            <person name="Badalamenti J.P."/>
            <person name="Herman A."/>
            <person name="Mangelson H."/>
            <person name="Liachko I."/>
            <person name="Sullivan S."/>
            <person name="Sone E.D."/>
            <person name="Koren S."/>
            <person name="Silverstein K.A.T."/>
            <person name="Beckman K.B."/>
            <person name="Gohl D.M."/>
        </authorList>
    </citation>
    <scope>NUCLEOTIDE SEQUENCE</scope>
    <source>
        <strain evidence="2">Duluth1</strain>
        <tissue evidence="2">Whole animal</tissue>
    </source>
</reference>
<feature type="compositionally biased region" description="Acidic residues" evidence="1">
    <location>
        <begin position="19"/>
        <end position="34"/>
    </location>
</feature>
<feature type="compositionally biased region" description="Basic and acidic residues" evidence="1">
    <location>
        <begin position="7"/>
        <end position="18"/>
    </location>
</feature>
<protein>
    <submittedName>
        <fullName evidence="2">Uncharacterized protein</fullName>
    </submittedName>
</protein>
<feature type="region of interest" description="Disordered" evidence="1">
    <location>
        <begin position="1"/>
        <end position="65"/>
    </location>
</feature>
<name>A0A9D4BFC8_DREPO</name>
<organism evidence="2 3">
    <name type="scientific">Dreissena polymorpha</name>
    <name type="common">Zebra mussel</name>
    <name type="synonym">Mytilus polymorpha</name>
    <dbReference type="NCBI Taxonomy" id="45954"/>
    <lineage>
        <taxon>Eukaryota</taxon>
        <taxon>Metazoa</taxon>
        <taxon>Spiralia</taxon>
        <taxon>Lophotrochozoa</taxon>
        <taxon>Mollusca</taxon>
        <taxon>Bivalvia</taxon>
        <taxon>Autobranchia</taxon>
        <taxon>Heteroconchia</taxon>
        <taxon>Euheterodonta</taxon>
        <taxon>Imparidentia</taxon>
        <taxon>Neoheterodontei</taxon>
        <taxon>Myida</taxon>
        <taxon>Dreissenoidea</taxon>
        <taxon>Dreissenidae</taxon>
        <taxon>Dreissena</taxon>
    </lineage>
</organism>
<evidence type="ECO:0000313" key="3">
    <source>
        <dbReference type="Proteomes" id="UP000828390"/>
    </source>
</evidence>
<proteinExistence type="predicted"/>
<dbReference type="Proteomes" id="UP000828390">
    <property type="component" value="Unassembled WGS sequence"/>
</dbReference>
<reference evidence="2" key="2">
    <citation type="submission" date="2020-11" db="EMBL/GenBank/DDBJ databases">
        <authorList>
            <person name="McCartney M.A."/>
            <person name="Auch B."/>
            <person name="Kono T."/>
            <person name="Mallez S."/>
            <person name="Becker A."/>
            <person name="Gohl D.M."/>
            <person name="Silverstein K.A.T."/>
            <person name="Koren S."/>
            <person name="Bechman K.B."/>
            <person name="Herman A."/>
            <person name="Abrahante J.E."/>
            <person name="Garbe J."/>
        </authorList>
    </citation>
    <scope>NUCLEOTIDE SEQUENCE</scope>
    <source>
        <strain evidence="2">Duluth1</strain>
        <tissue evidence="2">Whole animal</tissue>
    </source>
</reference>
<evidence type="ECO:0000256" key="1">
    <source>
        <dbReference type="SAM" id="MobiDB-lite"/>
    </source>
</evidence>
<dbReference type="EMBL" id="JAIWYP010000015">
    <property type="protein sequence ID" value="KAH3700980.1"/>
    <property type="molecule type" value="Genomic_DNA"/>
</dbReference>
<feature type="compositionally biased region" description="Polar residues" evidence="1">
    <location>
        <begin position="42"/>
        <end position="56"/>
    </location>
</feature>
<comment type="caution">
    <text evidence="2">The sequence shown here is derived from an EMBL/GenBank/DDBJ whole genome shotgun (WGS) entry which is preliminary data.</text>
</comment>
<sequence>MGQLMAKIREQHPERLPDSDDSGEEGDNSQDDGEELPHTKSPALSTTSVGQTSSAASKRKNKIKGEESAALLQRLEERIHASSKLQERLIDEMSAPTDSMVAERRQWAQWFGSAISDIGDSLCSQFKAESLKLVNTFKARSKYIQRAAVKQPSVQPYMQSADQEHADFNTARRLQTINYSSNPGGYLPIWQ</sequence>
<accession>A0A9D4BFC8</accession>
<dbReference type="AlphaFoldDB" id="A0A9D4BFC8"/>